<dbReference type="Gene3D" id="3.40.1190.10">
    <property type="entry name" value="Mur-like, catalytic domain"/>
    <property type="match status" value="1"/>
</dbReference>
<dbReference type="NCBIfam" id="TIGR01143">
    <property type="entry name" value="murF"/>
    <property type="match status" value="1"/>
</dbReference>
<keyword evidence="3 4" id="KW-0413">Isomerase</keyword>
<dbReference type="SUPFAM" id="SSF63418">
    <property type="entry name" value="MurE/MurF N-terminal domain"/>
    <property type="match status" value="1"/>
</dbReference>
<comment type="cofactor">
    <cofactor evidence="1 4">
        <name>pyridoxal 5'-phosphate</name>
        <dbReference type="ChEBI" id="CHEBI:597326"/>
    </cofactor>
</comment>
<dbReference type="RefSeq" id="WP_379041551.1">
    <property type="nucleotide sequence ID" value="NZ_JBHSKW010000016.1"/>
</dbReference>
<keyword evidence="7" id="KW-1185">Reference proteome</keyword>
<dbReference type="InterPro" id="IPR013221">
    <property type="entry name" value="Mur_ligase_cen"/>
</dbReference>
<keyword evidence="2 4" id="KW-0663">Pyridoxal phosphate</keyword>
<evidence type="ECO:0000256" key="2">
    <source>
        <dbReference type="ARBA" id="ARBA00022898"/>
    </source>
</evidence>
<dbReference type="InterPro" id="IPR000821">
    <property type="entry name" value="Ala_racemase"/>
</dbReference>
<dbReference type="PANTHER" id="PTHR30511">
    <property type="entry name" value="ALANINE RACEMASE"/>
    <property type="match status" value="1"/>
</dbReference>
<feature type="binding site" evidence="4">
    <location>
        <position position="584"/>
    </location>
    <ligand>
        <name>substrate</name>
    </ligand>
</feature>
<comment type="caution">
    <text evidence="6">The sequence shown here is derived from an EMBL/GenBank/DDBJ whole genome shotgun (WGS) entry which is preliminary data.</text>
</comment>
<dbReference type="NCBIfam" id="TIGR00492">
    <property type="entry name" value="alr"/>
    <property type="match status" value="1"/>
</dbReference>
<dbReference type="InterPro" id="IPR005863">
    <property type="entry name" value="UDP-N-AcMur_synth"/>
</dbReference>
<dbReference type="CDD" id="cd00430">
    <property type="entry name" value="PLPDE_III_AR"/>
    <property type="match status" value="1"/>
</dbReference>
<dbReference type="InterPro" id="IPR036615">
    <property type="entry name" value="Mur_ligase_C_dom_sf"/>
</dbReference>
<sequence>MSQFSFTAEELAKNIATKSLLNSPNQIVKHLLTDSRKITDAKESVFFILKGSKDAHQYISSVYSKGVFTFVLTNLDFDTSPFPNANFIWVNDSLKAMQQLMAKHRAQFSYPVIAITGSNGKTIVKEWLYQLLSPDFDIVRSPKSYNSQIGVPLSVWQMTDDYNLGIFEAGISKVGEMGALANIIKPNIGILTNIASAHDEGFESRQQKLEEKLLLFKDSESLILNSQYNHTDFKDKNVFTWSLTQIADLKISDIKSSLSHTVITANYLQQSVSIKIPFTNQVSVENAIICWATLLSLGIEQDIIAKRMEKLLVVKMRLELKTGIHQSSIIDDSYNSDFSSLDIALDFLNQQNQHPKKTLILSDIYQSGISTSQLYQKLASLLLNKGVHQFIGIGGQIMKHQNLFSTNSLFFKDTDDFLKNFNTANIKNQTVLLKGSRDFEFEKISKVLTQKVHDTVLEINLNAIVNNLKHYKAKLKPGVKMMAMVKAFAYGSGSDEVANLLQHHRVDYLAVAYADEGVALRQAEITIPIMVLSPEVSSFEALVKYNLEPELYSFRILEAFTEYLENQNIKEYPVHIKLDTGMHRLGFNPNEIEKLGSFLKKQSVLKIKSVFSHLVASDNDVHKEFTELQISTFTQIAAQIESNLKYPFIKHLANTSAITKWPTAQFDMARLGIGLYGIESVEEEKQALANVATLKTTISQIKDLKKGETVGYGRSGVMTHDGRIATVKIGYADGYPRALGNGKGFMLVNNTLVPTIGNICMDMTMLDISEIDTNEGDDVIVFGEDLSVYDVAKQLNTIPYEVITNISQRVKRIYFYE</sequence>
<dbReference type="Pfam" id="PF08245">
    <property type="entry name" value="Mur_ligase_M"/>
    <property type="match status" value="1"/>
</dbReference>
<dbReference type="SMART" id="SM01005">
    <property type="entry name" value="Ala_racemase_C"/>
    <property type="match status" value="1"/>
</dbReference>
<reference evidence="7" key="1">
    <citation type="journal article" date="2019" name="Int. J. Syst. Evol. Microbiol.">
        <title>The Global Catalogue of Microorganisms (GCM) 10K type strain sequencing project: providing services to taxonomists for standard genome sequencing and annotation.</title>
        <authorList>
            <consortium name="The Broad Institute Genomics Platform"/>
            <consortium name="The Broad Institute Genome Sequencing Center for Infectious Disease"/>
            <person name="Wu L."/>
            <person name="Ma J."/>
        </authorList>
    </citation>
    <scope>NUCLEOTIDE SEQUENCE [LARGE SCALE GENOMIC DNA]</scope>
    <source>
        <strain evidence="7">KCTC 42456</strain>
    </source>
</reference>
<dbReference type="SUPFAM" id="SSF51419">
    <property type="entry name" value="PLP-binding barrel"/>
    <property type="match status" value="1"/>
</dbReference>
<feature type="domain" description="Alanine racemase C-terminal" evidence="5">
    <location>
        <begin position="691"/>
        <end position="815"/>
    </location>
</feature>
<dbReference type="Proteomes" id="UP001597546">
    <property type="component" value="Unassembled WGS sequence"/>
</dbReference>
<dbReference type="EC" id="5.1.1.1" evidence="4"/>
<dbReference type="InterPro" id="IPR029066">
    <property type="entry name" value="PLP-binding_barrel"/>
</dbReference>
<name>A0ABW5TY46_9SPHI</name>
<dbReference type="SUPFAM" id="SSF53244">
    <property type="entry name" value="MurD-like peptide ligases, peptide-binding domain"/>
    <property type="match status" value="1"/>
</dbReference>
<feature type="active site" description="Proton acceptor; specific for L-alanine" evidence="4">
    <location>
        <position position="712"/>
    </location>
</feature>
<evidence type="ECO:0000256" key="3">
    <source>
        <dbReference type="ARBA" id="ARBA00023235"/>
    </source>
</evidence>
<dbReference type="GO" id="GO:0016874">
    <property type="term" value="F:ligase activity"/>
    <property type="evidence" value="ECO:0007669"/>
    <property type="project" value="UniProtKB-KW"/>
</dbReference>
<feature type="binding site" evidence="4">
    <location>
        <position position="761"/>
    </location>
    <ligand>
        <name>substrate</name>
    </ligand>
</feature>
<dbReference type="InterPro" id="IPR011079">
    <property type="entry name" value="Ala_racemase_C"/>
</dbReference>
<protein>
    <recommendedName>
        <fullName evidence="4">Alanine racemase</fullName>
        <ecNumber evidence="4">5.1.1.1</ecNumber>
    </recommendedName>
</protein>
<dbReference type="PRINTS" id="PR00992">
    <property type="entry name" value="ALARACEMASE"/>
</dbReference>
<dbReference type="Pfam" id="PF00842">
    <property type="entry name" value="Ala_racemase_C"/>
    <property type="match status" value="1"/>
</dbReference>
<feature type="modified residue" description="N6-(pyridoxal phosphate)lysine" evidence="4">
    <location>
        <position position="486"/>
    </location>
</feature>
<evidence type="ECO:0000259" key="5">
    <source>
        <dbReference type="SMART" id="SM01005"/>
    </source>
</evidence>
<comment type="similarity">
    <text evidence="4">Belongs to the alanine racemase family.</text>
</comment>
<dbReference type="EMBL" id="JBHULV010000051">
    <property type="protein sequence ID" value="MFD2733071.1"/>
    <property type="molecule type" value="Genomic_DNA"/>
</dbReference>
<dbReference type="SUPFAM" id="SSF50621">
    <property type="entry name" value="Alanine racemase C-terminal domain-like"/>
    <property type="match status" value="1"/>
</dbReference>
<evidence type="ECO:0000256" key="1">
    <source>
        <dbReference type="ARBA" id="ARBA00001933"/>
    </source>
</evidence>
<proteinExistence type="inferred from homology"/>
<comment type="catalytic activity">
    <reaction evidence="4">
        <text>L-alanine = D-alanine</text>
        <dbReference type="Rhea" id="RHEA:20249"/>
        <dbReference type="ChEBI" id="CHEBI:57416"/>
        <dbReference type="ChEBI" id="CHEBI:57972"/>
        <dbReference type="EC" id="5.1.1.1"/>
    </reaction>
</comment>
<keyword evidence="6" id="KW-0436">Ligase</keyword>
<organism evidence="6 7">
    <name type="scientific">Pedobacter alpinus</name>
    <dbReference type="NCBI Taxonomy" id="1590643"/>
    <lineage>
        <taxon>Bacteria</taxon>
        <taxon>Pseudomonadati</taxon>
        <taxon>Bacteroidota</taxon>
        <taxon>Sphingobacteriia</taxon>
        <taxon>Sphingobacteriales</taxon>
        <taxon>Sphingobacteriaceae</taxon>
        <taxon>Pedobacter</taxon>
    </lineage>
</organism>
<dbReference type="InterPro" id="IPR036565">
    <property type="entry name" value="Mur-like_cat_sf"/>
</dbReference>
<dbReference type="NCBIfam" id="NF008897">
    <property type="entry name" value="PRK11930.1"/>
    <property type="match status" value="1"/>
</dbReference>
<dbReference type="SUPFAM" id="SSF53623">
    <property type="entry name" value="MurD-like peptide ligases, catalytic domain"/>
    <property type="match status" value="1"/>
</dbReference>
<evidence type="ECO:0000313" key="7">
    <source>
        <dbReference type="Proteomes" id="UP001597546"/>
    </source>
</evidence>
<comment type="pathway">
    <text evidence="4">Amino-acid biosynthesis; D-alanine biosynthesis; D-alanine from L-alanine: step 1/1.</text>
</comment>
<feature type="active site" description="Proton acceptor; specific for D-alanine" evidence="4">
    <location>
        <position position="486"/>
    </location>
</feature>
<dbReference type="Pfam" id="PF01168">
    <property type="entry name" value="Ala_racemase_N"/>
    <property type="match status" value="1"/>
</dbReference>
<gene>
    <name evidence="6" type="ORF">ACFSSE_15275</name>
</gene>
<comment type="function">
    <text evidence="4">Catalyzes the interconversion of L-alanine and D-alanine. May also act on other amino acids.</text>
</comment>
<evidence type="ECO:0000313" key="6">
    <source>
        <dbReference type="EMBL" id="MFD2733071.1"/>
    </source>
</evidence>
<dbReference type="PANTHER" id="PTHR30511:SF0">
    <property type="entry name" value="ALANINE RACEMASE, CATABOLIC-RELATED"/>
    <property type="match status" value="1"/>
</dbReference>
<dbReference type="Gene3D" id="3.90.190.20">
    <property type="entry name" value="Mur ligase, C-terminal domain"/>
    <property type="match status" value="1"/>
</dbReference>
<dbReference type="Gene3D" id="2.40.37.10">
    <property type="entry name" value="Lyase, Ornithine Decarboxylase, Chain A, domain 1"/>
    <property type="match status" value="1"/>
</dbReference>
<dbReference type="InterPro" id="IPR009006">
    <property type="entry name" value="Ala_racemase/Decarboxylase_C"/>
</dbReference>
<dbReference type="Gene3D" id="3.40.1390.10">
    <property type="entry name" value="MurE/MurF, N-terminal domain"/>
    <property type="match status" value="1"/>
</dbReference>
<dbReference type="Gene3D" id="3.20.20.10">
    <property type="entry name" value="Alanine racemase"/>
    <property type="match status" value="1"/>
</dbReference>
<dbReference type="InterPro" id="IPR035911">
    <property type="entry name" value="MurE/MurF_N"/>
</dbReference>
<dbReference type="HAMAP" id="MF_01201">
    <property type="entry name" value="Ala_racemase"/>
    <property type="match status" value="1"/>
</dbReference>
<evidence type="ECO:0000256" key="4">
    <source>
        <dbReference type="HAMAP-Rule" id="MF_01201"/>
    </source>
</evidence>
<accession>A0ABW5TY46</accession>
<dbReference type="InterPro" id="IPR001608">
    <property type="entry name" value="Ala_racemase_N"/>
</dbReference>